<protein>
    <recommendedName>
        <fullName evidence="1">ABC-three component systems C-terminal domain-containing protein</fullName>
    </recommendedName>
</protein>
<evidence type="ECO:0000313" key="2">
    <source>
        <dbReference type="EMBL" id="MDN0013325.1"/>
    </source>
</evidence>
<name>A0ABT7WKY6_9GAMM</name>
<gene>
    <name evidence="2" type="ORF">QTA56_03595</name>
</gene>
<dbReference type="InterPro" id="IPR046914">
    <property type="entry name" value="ABC-3C_CTD6"/>
</dbReference>
<proteinExistence type="predicted"/>
<sequence length="344" mass="40331">MSYNLGPNPVTPVERLFLLNDDQKWEDFIEDCVIELKNKENYKNIIKLGGAGDKGRDICAYLEVNSANENTWDLYQAKYYNSESMNPTNFYPELAKFFDMLISGEYTKPRKYYLCALKIGSTLHDLFMESENFKTHFLDKIEKNNGVFSNYTVKAEINEFKKFVKDFDFTIFHYYLPKSLIAIHSTSPKHWEKFGELPRRGEDPALPISYENFEETYINELLALYNNITKGDFTLDTLAERYKRHLNAQRKVFFMAQGLKRFSRDKIPNAFDDLLKDLLTSIEVILYNFYQNNMEKHTKIIEHANNCNVSNNPLSLRLKSGDLSGCCHHLVNDKKLKWVDDEDL</sequence>
<accession>A0ABT7WKY6</accession>
<dbReference type="RefSeq" id="WP_267979575.1">
    <property type="nucleotide sequence ID" value="NZ_JAPQKF010000001.1"/>
</dbReference>
<keyword evidence="3" id="KW-1185">Reference proteome</keyword>
<reference evidence="2" key="1">
    <citation type="submission" date="2023-06" db="EMBL/GenBank/DDBJ databases">
        <title>Two novel species of Acinetobacter isolated from motorbike repairing workshop in Vietnam.</title>
        <authorList>
            <person name="Le N.T.T."/>
        </authorList>
    </citation>
    <scope>NUCLEOTIDE SEQUENCE</scope>
    <source>
        <strain evidence="2">VNH17</strain>
    </source>
</reference>
<evidence type="ECO:0000259" key="1">
    <source>
        <dbReference type="Pfam" id="PF20282"/>
    </source>
</evidence>
<feature type="domain" description="ABC-three component systems C-terminal" evidence="1">
    <location>
        <begin position="214"/>
        <end position="338"/>
    </location>
</feature>
<dbReference type="Pfam" id="PF20282">
    <property type="entry name" value="CTD6"/>
    <property type="match status" value="1"/>
</dbReference>
<dbReference type="Proteomes" id="UP001168524">
    <property type="component" value="Unassembled WGS sequence"/>
</dbReference>
<organism evidence="2 3">
    <name type="scientific">Acinetobacter thutiue</name>
    <dbReference type="NCBI Taxonomy" id="2998078"/>
    <lineage>
        <taxon>Bacteria</taxon>
        <taxon>Pseudomonadati</taxon>
        <taxon>Pseudomonadota</taxon>
        <taxon>Gammaproteobacteria</taxon>
        <taxon>Moraxellales</taxon>
        <taxon>Moraxellaceae</taxon>
        <taxon>Acinetobacter</taxon>
    </lineage>
</organism>
<comment type="caution">
    <text evidence="2">The sequence shown here is derived from an EMBL/GenBank/DDBJ whole genome shotgun (WGS) entry which is preliminary data.</text>
</comment>
<evidence type="ECO:0000313" key="3">
    <source>
        <dbReference type="Proteomes" id="UP001168524"/>
    </source>
</evidence>
<dbReference type="EMBL" id="JAUDZE010000001">
    <property type="protein sequence ID" value="MDN0013325.1"/>
    <property type="molecule type" value="Genomic_DNA"/>
</dbReference>